<dbReference type="EC" id="3.5.4.3" evidence="3 7"/>
<evidence type="ECO:0000256" key="3">
    <source>
        <dbReference type="ARBA" id="ARBA00012781"/>
    </source>
</evidence>
<evidence type="ECO:0000313" key="11">
    <source>
        <dbReference type="Proteomes" id="UP001231124"/>
    </source>
</evidence>
<keyword evidence="5 8" id="KW-0378">Hydrolase</keyword>
<evidence type="ECO:0000256" key="4">
    <source>
        <dbReference type="ARBA" id="ARBA00022723"/>
    </source>
</evidence>
<comment type="similarity">
    <text evidence="2 8">Belongs to the metallo-dependent hydrolases superfamily. ATZ/TRZ family.</text>
</comment>
<reference evidence="10 11" key="1">
    <citation type="submission" date="2023-07" db="EMBL/GenBank/DDBJ databases">
        <title>Genomic Encyclopedia of Type Strains, Phase IV (KMG-IV): sequencing the most valuable type-strain genomes for metagenomic binning, comparative biology and taxonomic classification.</title>
        <authorList>
            <person name="Goeker M."/>
        </authorList>
    </citation>
    <scope>NUCLEOTIDE SEQUENCE [LARGE SCALE GENOMIC DNA]</scope>
    <source>
        <strain evidence="10 11">DSM 19013</strain>
    </source>
</reference>
<dbReference type="EMBL" id="JAUSVP010000013">
    <property type="protein sequence ID" value="MDQ0449146.1"/>
    <property type="molecule type" value="Genomic_DNA"/>
</dbReference>
<dbReference type="PANTHER" id="PTHR11271">
    <property type="entry name" value="GUANINE DEAMINASE"/>
    <property type="match status" value="1"/>
</dbReference>
<name>A0ABU0I3H1_9HYPH</name>
<evidence type="ECO:0000256" key="7">
    <source>
        <dbReference type="NCBIfam" id="TIGR02967"/>
    </source>
</evidence>
<dbReference type="Proteomes" id="UP001231124">
    <property type="component" value="Unassembled WGS sequence"/>
</dbReference>
<dbReference type="InterPro" id="IPR032466">
    <property type="entry name" value="Metal_Hydrolase"/>
</dbReference>
<dbReference type="InterPro" id="IPR011059">
    <property type="entry name" value="Metal-dep_hydrolase_composite"/>
</dbReference>
<evidence type="ECO:0000313" key="10">
    <source>
        <dbReference type="EMBL" id="MDQ0449146.1"/>
    </source>
</evidence>
<dbReference type="Pfam" id="PF01979">
    <property type="entry name" value="Amidohydro_1"/>
    <property type="match status" value="1"/>
</dbReference>
<dbReference type="GO" id="GO:0008892">
    <property type="term" value="F:guanine deaminase activity"/>
    <property type="evidence" value="ECO:0007669"/>
    <property type="project" value="UniProtKB-EC"/>
</dbReference>
<comment type="pathway">
    <text evidence="1 8">Purine metabolism; guanine degradation; xanthine from guanine: step 1/1.</text>
</comment>
<evidence type="ECO:0000256" key="1">
    <source>
        <dbReference type="ARBA" id="ARBA00004984"/>
    </source>
</evidence>
<evidence type="ECO:0000256" key="8">
    <source>
        <dbReference type="RuleBase" id="RU366009"/>
    </source>
</evidence>
<evidence type="ECO:0000256" key="6">
    <source>
        <dbReference type="ARBA" id="ARBA00022833"/>
    </source>
</evidence>
<evidence type="ECO:0000256" key="5">
    <source>
        <dbReference type="ARBA" id="ARBA00022801"/>
    </source>
</evidence>
<dbReference type="InterPro" id="IPR006680">
    <property type="entry name" value="Amidohydro-rel"/>
</dbReference>
<sequence>MAAPSQDPSAASPAAPARRALRGRAASLSGNPFLADGCLDHVEDALILIEDGRIAAFGPYAETAGRLQADVPVEHYENALILPGLIDTHVHYPQLQVIASYGEQLLAWLHAYTFPAELQFADSAHAERVAKLFFREILGAGTTTAMVYCTVHPGSVEAFFAESERFNTRMIAGKVLMDRNAPAALLDTAQRGYDESKALIACWHGRGRQLYAVTPRFAGSCTPAQLDAAGALLDEHDGLFLQTHLSENTDEVAWVMSLFPDRASYLDIYAHSGLVRPRSVFGHAIHVGEEEFCTCHATGAALAHCPTSNGFLGSGLFRLFDALDPRRPVRVGLGTDVGAGTTLSLLKTLGEAYKVAALRGAKLDAARAFWLATLGGAEALRLDDRIGRIAPGYEADLCVLDLAATPLLGFRTGLCEDIEDLLFVLMTLGDHRTVRATWVAGECVYDARRAGAPLRYPAAGRAQR</sequence>
<proteinExistence type="inferred from homology"/>
<comment type="catalytic activity">
    <reaction evidence="8">
        <text>guanine + H2O + H(+) = xanthine + NH4(+)</text>
        <dbReference type="Rhea" id="RHEA:14665"/>
        <dbReference type="ChEBI" id="CHEBI:15377"/>
        <dbReference type="ChEBI" id="CHEBI:15378"/>
        <dbReference type="ChEBI" id="CHEBI:16235"/>
        <dbReference type="ChEBI" id="CHEBI:17712"/>
        <dbReference type="ChEBI" id="CHEBI:28938"/>
        <dbReference type="EC" id="3.5.4.3"/>
    </reaction>
</comment>
<comment type="cofactor">
    <cofactor evidence="8">
        <name>Zn(2+)</name>
        <dbReference type="ChEBI" id="CHEBI:29105"/>
    </cofactor>
    <text evidence="8">Binds 1 zinc ion per subunit.</text>
</comment>
<keyword evidence="11" id="KW-1185">Reference proteome</keyword>
<protein>
    <recommendedName>
        <fullName evidence="3 7">Guanine deaminase</fullName>
        <shortName evidence="8">Guanase</shortName>
        <ecNumber evidence="3 7">3.5.4.3</ecNumber>
    </recommendedName>
    <alternativeName>
        <fullName evidence="8">Guanine aminohydrolase</fullName>
    </alternativeName>
</protein>
<dbReference type="SUPFAM" id="SSF51338">
    <property type="entry name" value="Composite domain of metallo-dependent hydrolases"/>
    <property type="match status" value="1"/>
</dbReference>
<gene>
    <name evidence="10" type="ORF">QO012_003663</name>
</gene>
<keyword evidence="6 8" id="KW-0862">Zinc</keyword>
<comment type="function">
    <text evidence="8">Catalyzes the hydrolytic deamination of guanine, producing xanthine and ammonia.</text>
</comment>
<feature type="domain" description="Amidohydrolase-related" evidence="9">
    <location>
        <begin position="81"/>
        <end position="443"/>
    </location>
</feature>
<dbReference type="SUPFAM" id="SSF51556">
    <property type="entry name" value="Metallo-dependent hydrolases"/>
    <property type="match status" value="1"/>
</dbReference>
<evidence type="ECO:0000259" key="9">
    <source>
        <dbReference type="Pfam" id="PF01979"/>
    </source>
</evidence>
<dbReference type="Gene3D" id="3.20.20.140">
    <property type="entry name" value="Metal-dependent hydrolases"/>
    <property type="match status" value="1"/>
</dbReference>
<comment type="caution">
    <text evidence="10">The sequence shown here is derived from an EMBL/GenBank/DDBJ whole genome shotgun (WGS) entry which is preliminary data.</text>
</comment>
<accession>A0ABU0I3H1</accession>
<dbReference type="NCBIfam" id="TIGR02967">
    <property type="entry name" value="guan_deamin"/>
    <property type="match status" value="1"/>
</dbReference>
<keyword evidence="4 8" id="KW-0479">Metal-binding</keyword>
<dbReference type="InterPro" id="IPR051607">
    <property type="entry name" value="Metallo-dep_hydrolases"/>
</dbReference>
<dbReference type="NCBIfam" id="NF006679">
    <property type="entry name" value="PRK09228.1"/>
    <property type="match status" value="1"/>
</dbReference>
<evidence type="ECO:0000256" key="2">
    <source>
        <dbReference type="ARBA" id="ARBA00006745"/>
    </source>
</evidence>
<dbReference type="PANTHER" id="PTHR11271:SF6">
    <property type="entry name" value="GUANINE DEAMINASE"/>
    <property type="match status" value="1"/>
</dbReference>
<dbReference type="InterPro" id="IPR014311">
    <property type="entry name" value="Guanine_deaminase"/>
</dbReference>
<organism evidence="10 11">
    <name type="scientific">Methylobacterium aerolatum</name>
    <dbReference type="NCBI Taxonomy" id="418708"/>
    <lineage>
        <taxon>Bacteria</taxon>
        <taxon>Pseudomonadati</taxon>
        <taxon>Pseudomonadota</taxon>
        <taxon>Alphaproteobacteria</taxon>
        <taxon>Hyphomicrobiales</taxon>
        <taxon>Methylobacteriaceae</taxon>
        <taxon>Methylobacterium</taxon>
    </lineage>
</organism>
<dbReference type="Gene3D" id="2.30.40.10">
    <property type="entry name" value="Urease, subunit C, domain 1"/>
    <property type="match status" value="1"/>
</dbReference>
<dbReference type="RefSeq" id="WP_238203822.1">
    <property type="nucleotide sequence ID" value="NZ_BPQE01000016.1"/>
</dbReference>